<gene>
    <name evidence="2" type="ORF">GF1_02260</name>
</gene>
<feature type="compositionally biased region" description="Basic and acidic residues" evidence="1">
    <location>
        <begin position="8"/>
        <end position="25"/>
    </location>
</feature>
<feature type="region of interest" description="Disordered" evidence="1">
    <location>
        <begin position="1"/>
        <end position="25"/>
    </location>
</feature>
<feature type="region of interest" description="Disordered" evidence="1">
    <location>
        <begin position="40"/>
        <end position="70"/>
    </location>
</feature>
<protein>
    <submittedName>
        <fullName evidence="2">Uncharacterized protein</fullName>
    </submittedName>
</protein>
<sequence length="70" mass="8329">MPPLCSEQSDRQDQGQEKKYRGAEARQEESWLLARIFHNDRGERSENAVDADSERRETFEEQLQKEPQTY</sequence>
<accession>A0A915U8Z2</accession>
<evidence type="ECO:0000256" key="1">
    <source>
        <dbReference type="SAM" id="MobiDB-lite"/>
    </source>
</evidence>
<dbReference type="Proteomes" id="UP001063350">
    <property type="component" value="Chromosome"/>
</dbReference>
<evidence type="ECO:0000313" key="3">
    <source>
        <dbReference type="Proteomes" id="UP001063350"/>
    </source>
</evidence>
<keyword evidence="3" id="KW-1185">Reference proteome</keyword>
<organism evidence="2 3">
    <name type="scientific">Desulfolithobacter dissulfuricans</name>
    <dbReference type="NCBI Taxonomy" id="2795293"/>
    <lineage>
        <taxon>Bacteria</taxon>
        <taxon>Pseudomonadati</taxon>
        <taxon>Thermodesulfobacteriota</taxon>
        <taxon>Desulfobulbia</taxon>
        <taxon>Desulfobulbales</taxon>
        <taxon>Desulfobulbaceae</taxon>
        <taxon>Desulfolithobacter</taxon>
    </lineage>
</organism>
<feature type="compositionally biased region" description="Basic and acidic residues" evidence="1">
    <location>
        <begin position="40"/>
        <end position="64"/>
    </location>
</feature>
<evidence type="ECO:0000313" key="2">
    <source>
        <dbReference type="EMBL" id="BCO07850.1"/>
    </source>
</evidence>
<dbReference type="KEGG" id="ddu:GF1_02260"/>
<dbReference type="EMBL" id="AP024233">
    <property type="protein sequence ID" value="BCO07850.1"/>
    <property type="molecule type" value="Genomic_DNA"/>
</dbReference>
<name>A0A915U8Z2_9BACT</name>
<reference evidence="2" key="1">
    <citation type="submission" date="2020-12" db="EMBL/GenBank/DDBJ databases">
        <title>Desulfobium dissulfuricans gen. nov., sp. nov., a novel mesophilic, sulfate-reducing bacterium isolated from a deep-sea hydrothermal vent.</title>
        <authorList>
            <person name="Hashimoto Y."/>
            <person name="Tame A."/>
            <person name="Sawayama S."/>
            <person name="Miyazaki J."/>
            <person name="Takai K."/>
            <person name="Nakagawa S."/>
        </authorList>
    </citation>
    <scope>NUCLEOTIDE SEQUENCE</scope>
    <source>
        <strain evidence="2">GF1</strain>
    </source>
</reference>
<proteinExistence type="predicted"/>
<dbReference type="AlphaFoldDB" id="A0A915U8Z2"/>